<proteinExistence type="predicted"/>
<protein>
    <submittedName>
        <fullName evidence="4">Putative NADH-dependent flavin oxidoreductase yqiG</fullName>
    </submittedName>
</protein>
<dbReference type="InterPro" id="IPR013785">
    <property type="entry name" value="Aldolase_TIM"/>
</dbReference>
<dbReference type="GO" id="GO:0016491">
    <property type="term" value="F:oxidoreductase activity"/>
    <property type="evidence" value="ECO:0007669"/>
    <property type="project" value="UniProtKB-KW"/>
</dbReference>
<sequence>MTSLLEPLVFRTGLASRNRIALAPMTNKQSHDDGTISNDEHDWLVSRAAGGFGVVMTCAAHVAKDGQGWPGELGVFDDSHLPGLETLTHALRGHGAMSMIQLFHGGMRADTSVNGAIPWSASEGDGFRAATEEDYERIVRQFAEAAERARKAGFDGIELHGAHGYLLTQHLSTTQNRRTDRWGGSLENRARLVRDLMRAVRAKVGNAFTVGVRLSPEDFGNAVGLDLDESVQTARWLADDGADFIHVSLWRSHETTKKRPDQHALPIFRAALPSDVKILVAGAIWTRDEAERLLALGADGVALGRSAIVNPDWPMRIAETAWDPKRPPVTIEELRARGLGPRFAEYMRGWKGFVA</sequence>
<dbReference type="PANTHER" id="PTHR43656:SF2">
    <property type="entry name" value="BINDING OXIDOREDUCTASE, PUTATIVE (AFU_ORTHOLOGUE AFUA_2G08260)-RELATED"/>
    <property type="match status" value="1"/>
</dbReference>
<dbReference type="KEGG" id="llu:AKJ09_04709"/>
<dbReference type="InterPro" id="IPR051799">
    <property type="entry name" value="NADH_flavin_oxidoreductase"/>
</dbReference>
<keyword evidence="5" id="KW-1185">Reference proteome</keyword>
<dbReference type="Gene3D" id="3.20.20.70">
    <property type="entry name" value="Aldolase class I"/>
    <property type="match status" value="1"/>
</dbReference>
<dbReference type="PANTHER" id="PTHR43656">
    <property type="entry name" value="BINDING OXIDOREDUCTASE, PUTATIVE (AFU_ORTHOLOGUE AFUA_2G08260)-RELATED"/>
    <property type="match status" value="1"/>
</dbReference>
<evidence type="ECO:0000256" key="2">
    <source>
        <dbReference type="ARBA" id="ARBA00023002"/>
    </source>
</evidence>
<evidence type="ECO:0000259" key="3">
    <source>
        <dbReference type="Pfam" id="PF00724"/>
    </source>
</evidence>
<keyword evidence="2" id="KW-0560">Oxidoreductase</keyword>
<accession>A0A0K1PWY7</accession>
<dbReference type="STRING" id="1391654.AKJ09_04709"/>
<name>A0A0K1PWY7_9BACT</name>
<dbReference type="EMBL" id="CP012333">
    <property type="protein sequence ID" value="AKU98045.1"/>
    <property type="molecule type" value="Genomic_DNA"/>
</dbReference>
<keyword evidence="1" id="KW-0285">Flavoprotein</keyword>
<evidence type="ECO:0000256" key="1">
    <source>
        <dbReference type="ARBA" id="ARBA00022630"/>
    </source>
</evidence>
<feature type="domain" description="NADH:flavin oxidoreductase/NADH oxidase N-terminal" evidence="3">
    <location>
        <begin position="4"/>
        <end position="319"/>
    </location>
</feature>
<dbReference type="OrthoDB" id="9784632at2"/>
<organism evidence="4 5">
    <name type="scientific">Labilithrix luteola</name>
    <dbReference type="NCBI Taxonomy" id="1391654"/>
    <lineage>
        <taxon>Bacteria</taxon>
        <taxon>Pseudomonadati</taxon>
        <taxon>Myxococcota</taxon>
        <taxon>Polyangia</taxon>
        <taxon>Polyangiales</taxon>
        <taxon>Labilitrichaceae</taxon>
        <taxon>Labilithrix</taxon>
    </lineage>
</organism>
<dbReference type="AlphaFoldDB" id="A0A0K1PWY7"/>
<evidence type="ECO:0000313" key="5">
    <source>
        <dbReference type="Proteomes" id="UP000064967"/>
    </source>
</evidence>
<reference evidence="4 5" key="1">
    <citation type="submission" date="2015-08" db="EMBL/GenBank/DDBJ databases">
        <authorList>
            <person name="Babu N.S."/>
            <person name="Beckwith C.J."/>
            <person name="Beseler K.G."/>
            <person name="Brison A."/>
            <person name="Carone J.V."/>
            <person name="Caskin T.P."/>
            <person name="Diamond M."/>
            <person name="Durham M.E."/>
            <person name="Foxe J.M."/>
            <person name="Go M."/>
            <person name="Henderson B.A."/>
            <person name="Jones I.B."/>
            <person name="McGettigan J.A."/>
            <person name="Micheletti S.J."/>
            <person name="Nasrallah M.E."/>
            <person name="Ortiz D."/>
            <person name="Piller C.R."/>
            <person name="Privatt S.R."/>
            <person name="Schneider S.L."/>
            <person name="Sharp S."/>
            <person name="Smith T.C."/>
            <person name="Stanton J.D."/>
            <person name="Ullery H.E."/>
            <person name="Wilson R.J."/>
            <person name="Serrano M.G."/>
            <person name="Buck G."/>
            <person name="Lee V."/>
            <person name="Wang Y."/>
            <person name="Carvalho R."/>
            <person name="Voegtly L."/>
            <person name="Shi R."/>
            <person name="Duckworth R."/>
            <person name="Johnson A."/>
            <person name="Loviza R."/>
            <person name="Walstead R."/>
            <person name="Shah Z."/>
            <person name="Kiflezghi M."/>
            <person name="Wade K."/>
            <person name="Ball S.L."/>
            <person name="Bradley K.W."/>
            <person name="Asai D.J."/>
            <person name="Bowman C.A."/>
            <person name="Russell D.A."/>
            <person name="Pope W.H."/>
            <person name="Jacobs-Sera D."/>
            <person name="Hendrix R.W."/>
            <person name="Hatfull G.F."/>
        </authorList>
    </citation>
    <scope>NUCLEOTIDE SEQUENCE [LARGE SCALE GENOMIC DNA]</scope>
    <source>
        <strain evidence="4 5">DSM 27648</strain>
    </source>
</reference>
<dbReference type="InterPro" id="IPR001155">
    <property type="entry name" value="OxRdtase_FMN_N"/>
</dbReference>
<dbReference type="Pfam" id="PF00724">
    <property type="entry name" value="Oxidored_FMN"/>
    <property type="match status" value="1"/>
</dbReference>
<dbReference type="SUPFAM" id="SSF51395">
    <property type="entry name" value="FMN-linked oxidoreductases"/>
    <property type="match status" value="1"/>
</dbReference>
<dbReference type="RefSeq" id="WP_146649084.1">
    <property type="nucleotide sequence ID" value="NZ_CP012333.1"/>
</dbReference>
<evidence type="ECO:0000313" key="4">
    <source>
        <dbReference type="EMBL" id="AKU98045.1"/>
    </source>
</evidence>
<dbReference type="PATRIC" id="fig|1391654.3.peg.4775"/>
<gene>
    <name evidence="4" type="ORF">AKJ09_04709</name>
</gene>
<dbReference type="GO" id="GO:0010181">
    <property type="term" value="F:FMN binding"/>
    <property type="evidence" value="ECO:0007669"/>
    <property type="project" value="InterPro"/>
</dbReference>
<dbReference type="CDD" id="cd02803">
    <property type="entry name" value="OYE_like_FMN_family"/>
    <property type="match status" value="1"/>
</dbReference>
<dbReference type="Proteomes" id="UP000064967">
    <property type="component" value="Chromosome"/>
</dbReference>